<evidence type="ECO:0000313" key="3">
    <source>
        <dbReference type="Proteomes" id="UP000295444"/>
    </source>
</evidence>
<protein>
    <submittedName>
        <fullName evidence="2">Aminoglycoside phosphotransferase (APT) family kinase protein</fullName>
    </submittedName>
</protein>
<dbReference type="Gene3D" id="3.90.1200.10">
    <property type="match status" value="1"/>
</dbReference>
<reference evidence="2 3" key="1">
    <citation type="submission" date="2019-03" db="EMBL/GenBank/DDBJ databases">
        <title>Genomic Encyclopedia of Type Strains, Phase IV (KMG-IV): sequencing the most valuable type-strain genomes for metagenomic binning, comparative biology and taxonomic classification.</title>
        <authorList>
            <person name="Goeker M."/>
        </authorList>
    </citation>
    <scope>NUCLEOTIDE SEQUENCE [LARGE SCALE GENOMIC DNA]</scope>
    <source>
        <strain evidence="2 3">DSM 45361</strain>
    </source>
</reference>
<organism evidence="2 3">
    <name type="scientific">Labedaea rhizosphaerae</name>
    <dbReference type="NCBI Taxonomy" id="598644"/>
    <lineage>
        <taxon>Bacteria</taxon>
        <taxon>Bacillati</taxon>
        <taxon>Actinomycetota</taxon>
        <taxon>Actinomycetes</taxon>
        <taxon>Pseudonocardiales</taxon>
        <taxon>Pseudonocardiaceae</taxon>
        <taxon>Labedaea</taxon>
    </lineage>
</organism>
<dbReference type="Proteomes" id="UP000295444">
    <property type="component" value="Unassembled WGS sequence"/>
</dbReference>
<comment type="caution">
    <text evidence="2">The sequence shown here is derived from an EMBL/GenBank/DDBJ whole genome shotgun (WGS) entry which is preliminary data.</text>
</comment>
<name>A0A4R6SJ97_LABRH</name>
<dbReference type="InterPro" id="IPR011009">
    <property type="entry name" value="Kinase-like_dom_sf"/>
</dbReference>
<dbReference type="Pfam" id="PF01636">
    <property type="entry name" value="APH"/>
    <property type="match status" value="1"/>
</dbReference>
<dbReference type="SUPFAM" id="SSF56112">
    <property type="entry name" value="Protein kinase-like (PK-like)"/>
    <property type="match status" value="1"/>
</dbReference>
<gene>
    <name evidence="2" type="ORF">EV186_1021335</name>
</gene>
<sequence length="247" mass="27318">MLGSGYDNDAFLVGDLVVRVAKVPDREKLGHEARLLTAVAAISPVPVPEVVFVDHEHGCLAYRKLPGTPLIDVPAVGPFVLDQLAEFIECTHTAEMAGLATVDNYSPAQWRDESVETYREIRDHVPVLHKPMVEAFLADSPPQPSPERVFAHNDLGIEHILVDGTKITGIIDWSDAELTDPAHDFAALYRDLGGPVVDRLLGKQAADVRARAVFYARCYALEDMAFALREGQPKYHEKALRALTWLF</sequence>
<keyword evidence="2" id="KW-0808">Transferase</keyword>
<evidence type="ECO:0000313" key="2">
    <source>
        <dbReference type="EMBL" id="TDQ01466.1"/>
    </source>
</evidence>
<dbReference type="GO" id="GO:0016301">
    <property type="term" value="F:kinase activity"/>
    <property type="evidence" value="ECO:0007669"/>
    <property type="project" value="UniProtKB-KW"/>
</dbReference>
<keyword evidence="2" id="KW-0418">Kinase</keyword>
<dbReference type="AlphaFoldDB" id="A0A4R6SJ97"/>
<dbReference type="EMBL" id="SNXZ01000002">
    <property type="protein sequence ID" value="TDQ01466.1"/>
    <property type="molecule type" value="Genomic_DNA"/>
</dbReference>
<dbReference type="InterPro" id="IPR002575">
    <property type="entry name" value="Aminoglycoside_PTrfase"/>
</dbReference>
<feature type="domain" description="Aminoglycoside phosphotransferase" evidence="1">
    <location>
        <begin position="2"/>
        <end position="206"/>
    </location>
</feature>
<dbReference type="Gene3D" id="3.30.200.20">
    <property type="entry name" value="Phosphorylase Kinase, domain 1"/>
    <property type="match status" value="1"/>
</dbReference>
<accession>A0A4R6SJ97</accession>
<dbReference type="PANTHER" id="PTHR21310">
    <property type="entry name" value="AMINOGLYCOSIDE PHOSPHOTRANSFERASE-RELATED-RELATED"/>
    <property type="match status" value="1"/>
</dbReference>
<evidence type="ECO:0000259" key="1">
    <source>
        <dbReference type="Pfam" id="PF01636"/>
    </source>
</evidence>
<proteinExistence type="predicted"/>
<keyword evidence="3" id="KW-1185">Reference proteome</keyword>
<dbReference type="InterPro" id="IPR051678">
    <property type="entry name" value="AGP_Transferase"/>
</dbReference>